<organism evidence="1 2">
    <name type="scientific">Fusarium vanettenii (strain ATCC MYA-4622 / CBS 123669 / FGSC 9596 / NRRL 45880 / 77-13-4)</name>
    <name type="common">Fusarium solani subsp. pisi</name>
    <dbReference type="NCBI Taxonomy" id="660122"/>
    <lineage>
        <taxon>Eukaryota</taxon>
        <taxon>Fungi</taxon>
        <taxon>Dikarya</taxon>
        <taxon>Ascomycota</taxon>
        <taxon>Pezizomycotina</taxon>
        <taxon>Sordariomycetes</taxon>
        <taxon>Hypocreomycetidae</taxon>
        <taxon>Hypocreales</taxon>
        <taxon>Nectriaceae</taxon>
        <taxon>Fusarium</taxon>
        <taxon>Fusarium solani species complex</taxon>
        <taxon>Fusarium vanettenii</taxon>
    </lineage>
</organism>
<dbReference type="AlphaFoldDB" id="C7ZQ29"/>
<keyword evidence="2" id="KW-1185">Reference proteome</keyword>
<dbReference type="EMBL" id="GG698981">
    <property type="protein sequence ID" value="EEU33874.1"/>
    <property type="molecule type" value="Genomic_DNA"/>
</dbReference>
<dbReference type="InParanoid" id="C7ZQ29"/>
<gene>
    <name evidence="1" type="ORF">NECHADRAFT_89066</name>
</gene>
<proteinExistence type="predicted"/>
<dbReference type="VEuPathDB" id="FungiDB:NECHADRAFT_89066"/>
<dbReference type="HOGENOM" id="CLU_1704710_0_0_1"/>
<protein>
    <submittedName>
        <fullName evidence="1">Uncharacterized protein</fullName>
    </submittedName>
</protein>
<dbReference type="GeneID" id="9667109"/>
<dbReference type="RefSeq" id="XP_003039587.1">
    <property type="nucleotide sequence ID" value="XM_003039541.1"/>
</dbReference>
<evidence type="ECO:0000313" key="2">
    <source>
        <dbReference type="Proteomes" id="UP000005206"/>
    </source>
</evidence>
<sequence>MSSYESIEDMLNLIVNQATTASRTRQSSTGCYTARVMPDMEVWVLPRGGCPVLFIAPTTSYGYSNRYLCYSTHQETHLRARDDRENGLLIIATMDVVWRDTNKAPHVCQHCIFMIDCPTQDGWATYIKKTLGLGIRDLREIGEVYLSKAIGGVY</sequence>
<dbReference type="Proteomes" id="UP000005206">
    <property type="component" value="Unassembled WGS sequence"/>
</dbReference>
<reference evidence="1 2" key="1">
    <citation type="journal article" date="2009" name="PLoS Genet.">
        <title>The genome of Nectria haematococca: contribution of supernumerary chromosomes to gene expansion.</title>
        <authorList>
            <person name="Coleman J.J."/>
            <person name="Rounsley S.D."/>
            <person name="Rodriguez-Carres M."/>
            <person name="Kuo A."/>
            <person name="Wasmann C.C."/>
            <person name="Grimwood J."/>
            <person name="Schmutz J."/>
            <person name="Taga M."/>
            <person name="White G.J."/>
            <person name="Zhou S."/>
            <person name="Schwartz D.C."/>
            <person name="Freitag M."/>
            <person name="Ma L.J."/>
            <person name="Danchin E.G."/>
            <person name="Henrissat B."/>
            <person name="Coutinho P.M."/>
            <person name="Nelson D.R."/>
            <person name="Straney D."/>
            <person name="Napoli C.A."/>
            <person name="Barker B.M."/>
            <person name="Gribskov M."/>
            <person name="Rep M."/>
            <person name="Kroken S."/>
            <person name="Molnar I."/>
            <person name="Rensing C."/>
            <person name="Kennell J.C."/>
            <person name="Zamora J."/>
            <person name="Farman M.L."/>
            <person name="Selker E.U."/>
            <person name="Salamov A."/>
            <person name="Shapiro H."/>
            <person name="Pangilinan J."/>
            <person name="Lindquist E."/>
            <person name="Lamers C."/>
            <person name="Grigoriev I.V."/>
            <person name="Geiser D.M."/>
            <person name="Covert S.F."/>
            <person name="Temporini E."/>
            <person name="Vanetten H.D."/>
        </authorList>
    </citation>
    <scope>NUCLEOTIDE SEQUENCE [LARGE SCALE GENOMIC DNA]</scope>
    <source>
        <strain evidence="2">ATCC MYA-4622 / CBS 123669 / FGSC 9596 / NRRL 45880 / 77-13-4</strain>
    </source>
</reference>
<dbReference type="KEGG" id="nhe:NECHADRAFT_89066"/>
<evidence type="ECO:0000313" key="1">
    <source>
        <dbReference type="EMBL" id="EEU33874.1"/>
    </source>
</evidence>
<accession>C7ZQ29</accession>
<name>C7ZQ29_FUSV7</name>